<evidence type="ECO:0000313" key="3">
    <source>
        <dbReference type="Proteomes" id="UP000525652"/>
    </source>
</evidence>
<keyword evidence="3" id="KW-1185">Reference proteome</keyword>
<dbReference type="RefSeq" id="WP_185692087.1">
    <property type="nucleotide sequence ID" value="NZ_JACHVA010000053.1"/>
</dbReference>
<protein>
    <submittedName>
        <fullName evidence="2">Uncharacterized protein</fullName>
    </submittedName>
</protein>
<keyword evidence="1" id="KW-1133">Transmembrane helix</keyword>
<reference evidence="2 3" key="1">
    <citation type="submission" date="2020-07" db="EMBL/GenBank/DDBJ databases">
        <authorList>
            <person name="Feng X."/>
        </authorList>
    </citation>
    <scope>NUCLEOTIDE SEQUENCE [LARGE SCALE GENOMIC DNA]</scope>
    <source>
        <strain evidence="2 3">JCM14086</strain>
    </source>
</reference>
<evidence type="ECO:0000256" key="1">
    <source>
        <dbReference type="SAM" id="Phobius"/>
    </source>
</evidence>
<accession>A0A7X1E3D7</accession>
<organism evidence="2 3">
    <name type="scientific">Puniceicoccus vermicola</name>
    <dbReference type="NCBI Taxonomy" id="388746"/>
    <lineage>
        <taxon>Bacteria</taxon>
        <taxon>Pseudomonadati</taxon>
        <taxon>Verrucomicrobiota</taxon>
        <taxon>Opitutia</taxon>
        <taxon>Puniceicoccales</taxon>
        <taxon>Puniceicoccaceae</taxon>
        <taxon>Puniceicoccus</taxon>
    </lineage>
</organism>
<feature type="transmembrane region" description="Helical" evidence="1">
    <location>
        <begin position="40"/>
        <end position="60"/>
    </location>
</feature>
<gene>
    <name evidence="2" type="ORF">H5P30_06225</name>
</gene>
<proteinExistence type="predicted"/>
<dbReference type="Proteomes" id="UP000525652">
    <property type="component" value="Unassembled WGS sequence"/>
</dbReference>
<comment type="caution">
    <text evidence="2">The sequence shown here is derived from an EMBL/GenBank/DDBJ whole genome shotgun (WGS) entry which is preliminary data.</text>
</comment>
<feature type="transmembrane region" description="Helical" evidence="1">
    <location>
        <begin position="12"/>
        <end position="34"/>
    </location>
</feature>
<dbReference type="EMBL" id="JACHVA010000053">
    <property type="protein sequence ID" value="MBC2601370.1"/>
    <property type="molecule type" value="Genomic_DNA"/>
</dbReference>
<evidence type="ECO:0000313" key="2">
    <source>
        <dbReference type="EMBL" id="MBC2601370.1"/>
    </source>
</evidence>
<sequence>MSTEKLTSSKTILFDLVLTGLFFLFMTTMLRAFVPAHTPALIWFFAGFTALPLTGVFWLASQMFRVTVTDQIRRKKAEKGA</sequence>
<dbReference type="AlphaFoldDB" id="A0A7X1E3D7"/>
<keyword evidence="1" id="KW-0812">Transmembrane</keyword>
<name>A0A7X1E3D7_9BACT</name>
<keyword evidence="1" id="KW-0472">Membrane</keyword>